<dbReference type="Pfam" id="PF00072">
    <property type="entry name" value="Response_reg"/>
    <property type="match status" value="1"/>
</dbReference>
<evidence type="ECO:0000256" key="3">
    <source>
        <dbReference type="PROSITE-ProRule" id="PRU01091"/>
    </source>
</evidence>
<sequence length="241" mass="26712">MSGTSVSRGDRVRVLIVDDEPALTELLSVAVTEAGWRPYPAADGHSALRIARGCAPHAVVLDGMLPDLDGIQVLRRLRYENPKLPVLMLTARDALEHRIEGLDNGADDYVTKPFSLEEVVLRLRGLLRRAGTEQRRAEESVHVLGDLVLTEETREVHRAGTPIQLTAKEFDLLSLLLHHPRQVLSKAQILDHVWSSSFDGGGNLVEVYISSLRRKIDRGRAPMIHTVRGMGYAIRPTGEGR</sequence>
<organism evidence="6 7">
    <name type="scientific">Streptomyces cylindrosporus</name>
    <dbReference type="NCBI Taxonomy" id="2927583"/>
    <lineage>
        <taxon>Bacteria</taxon>
        <taxon>Bacillati</taxon>
        <taxon>Actinomycetota</taxon>
        <taxon>Actinomycetes</taxon>
        <taxon>Kitasatosporales</taxon>
        <taxon>Streptomycetaceae</taxon>
        <taxon>Streptomyces</taxon>
    </lineage>
</organism>
<dbReference type="CDD" id="cd00383">
    <property type="entry name" value="trans_reg_C"/>
    <property type="match status" value="1"/>
</dbReference>
<gene>
    <name evidence="6" type="ORF">MQP27_11575</name>
</gene>
<dbReference type="RefSeq" id="WP_242764620.1">
    <property type="nucleotide sequence ID" value="NZ_JALDAY010000003.1"/>
</dbReference>
<dbReference type="PANTHER" id="PTHR48111">
    <property type="entry name" value="REGULATOR OF RPOS"/>
    <property type="match status" value="1"/>
</dbReference>
<dbReference type="SMART" id="SM00448">
    <property type="entry name" value="REC"/>
    <property type="match status" value="1"/>
</dbReference>
<keyword evidence="1 3" id="KW-0238">DNA-binding</keyword>
<dbReference type="Proteomes" id="UP001165269">
    <property type="component" value="Unassembled WGS sequence"/>
</dbReference>
<name>A0ABS9Y5G5_9ACTN</name>
<comment type="caution">
    <text evidence="6">The sequence shown here is derived from an EMBL/GenBank/DDBJ whole genome shotgun (WGS) entry which is preliminary data.</text>
</comment>
<evidence type="ECO:0000256" key="2">
    <source>
        <dbReference type="PROSITE-ProRule" id="PRU00169"/>
    </source>
</evidence>
<feature type="domain" description="OmpR/PhoB-type" evidence="5">
    <location>
        <begin position="139"/>
        <end position="236"/>
    </location>
</feature>
<dbReference type="Pfam" id="PF00486">
    <property type="entry name" value="Trans_reg_C"/>
    <property type="match status" value="1"/>
</dbReference>
<protein>
    <submittedName>
        <fullName evidence="6">Response regulator transcription factor</fullName>
    </submittedName>
</protein>
<feature type="domain" description="Response regulatory" evidence="4">
    <location>
        <begin position="13"/>
        <end position="127"/>
    </location>
</feature>
<dbReference type="PROSITE" id="PS51755">
    <property type="entry name" value="OMPR_PHOB"/>
    <property type="match status" value="1"/>
</dbReference>
<dbReference type="PANTHER" id="PTHR48111:SF28">
    <property type="entry name" value="TRANSCRIPTIONAL REGULATORY PROTEIN TCRX-RELATED"/>
    <property type="match status" value="1"/>
</dbReference>
<reference evidence="6" key="1">
    <citation type="submission" date="2022-03" db="EMBL/GenBank/DDBJ databases">
        <title>Streptomyces 7R015 and 7R016 isolated from Barleria lupulina in Thailand.</title>
        <authorList>
            <person name="Kanchanasin P."/>
            <person name="Phongsopitanun W."/>
            <person name="Tanasupawat S."/>
        </authorList>
    </citation>
    <scope>NUCLEOTIDE SEQUENCE</scope>
    <source>
        <strain evidence="6">7R015</strain>
    </source>
</reference>
<keyword evidence="7" id="KW-1185">Reference proteome</keyword>
<evidence type="ECO:0000259" key="4">
    <source>
        <dbReference type="PROSITE" id="PS50110"/>
    </source>
</evidence>
<dbReference type="InterPro" id="IPR039420">
    <property type="entry name" value="WalR-like"/>
</dbReference>
<evidence type="ECO:0000259" key="5">
    <source>
        <dbReference type="PROSITE" id="PS51755"/>
    </source>
</evidence>
<dbReference type="InterPro" id="IPR001789">
    <property type="entry name" value="Sig_transdc_resp-reg_receiver"/>
</dbReference>
<dbReference type="Gene3D" id="3.40.50.2300">
    <property type="match status" value="1"/>
</dbReference>
<dbReference type="EMBL" id="JALDAY010000003">
    <property type="protein sequence ID" value="MCI3271750.1"/>
    <property type="molecule type" value="Genomic_DNA"/>
</dbReference>
<dbReference type="InterPro" id="IPR001867">
    <property type="entry name" value="OmpR/PhoB-type_DNA-bd"/>
</dbReference>
<keyword evidence="2" id="KW-0597">Phosphoprotein</keyword>
<dbReference type="PROSITE" id="PS50110">
    <property type="entry name" value="RESPONSE_REGULATORY"/>
    <property type="match status" value="1"/>
</dbReference>
<proteinExistence type="predicted"/>
<dbReference type="InterPro" id="IPR011006">
    <property type="entry name" value="CheY-like_superfamily"/>
</dbReference>
<dbReference type="InterPro" id="IPR036388">
    <property type="entry name" value="WH-like_DNA-bd_sf"/>
</dbReference>
<dbReference type="SUPFAM" id="SSF52172">
    <property type="entry name" value="CheY-like"/>
    <property type="match status" value="1"/>
</dbReference>
<dbReference type="Gene3D" id="1.10.10.10">
    <property type="entry name" value="Winged helix-like DNA-binding domain superfamily/Winged helix DNA-binding domain"/>
    <property type="match status" value="1"/>
</dbReference>
<dbReference type="SMART" id="SM00862">
    <property type="entry name" value="Trans_reg_C"/>
    <property type="match status" value="1"/>
</dbReference>
<accession>A0ABS9Y5G5</accession>
<evidence type="ECO:0000256" key="1">
    <source>
        <dbReference type="ARBA" id="ARBA00023125"/>
    </source>
</evidence>
<dbReference type="Gene3D" id="6.10.250.690">
    <property type="match status" value="1"/>
</dbReference>
<evidence type="ECO:0000313" key="6">
    <source>
        <dbReference type="EMBL" id="MCI3271750.1"/>
    </source>
</evidence>
<feature type="DNA-binding region" description="OmpR/PhoB-type" evidence="3">
    <location>
        <begin position="139"/>
        <end position="236"/>
    </location>
</feature>
<evidence type="ECO:0000313" key="7">
    <source>
        <dbReference type="Proteomes" id="UP001165269"/>
    </source>
</evidence>
<feature type="modified residue" description="4-aspartylphosphate" evidence="2">
    <location>
        <position position="62"/>
    </location>
</feature>